<dbReference type="Proteomes" id="UP000248688">
    <property type="component" value="Chromosome"/>
</dbReference>
<evidence type="ECO:0000313" key="2">
    <source>
        <dbReference type="Proteomes" id="UP000248688"/>
    </source>
</evidence>
<evidence type="ECO:0008006" key="3">
    <source>
        <dbReference type="Google" id="ProtNLM"/>
    </source>
</evidence>
<accession>A0A2Z4IQ64</accession>
<dbReference type="EMBL" id="CP030041">
    <property type="protein sequence ID" value="AWW32433.1"/>
    <property type="molecule type" value="Genomic_DNA"/>
</dbReference>
<proteinExistence type="predicted"/>
<dbReference type="RefSeq" id="WP_112785806.1">
    <property type="nucleotide sequence ID" value="NZ_CP030041.1"/>
</dbReference>
<keyword evidence="2" id="KW-1185">Reference proteome</keyword>
<dbReference type="AlphaFoldDB" id="A0A2Z4IQ64"/>
<dbReference type="OrthoDB" id="1408849at2"/>
<organism evidence="1 2">
    <name type="scientific">Echinicola strongylocentroti</name>
    <dbReference type="NCBI Taxonomy" id="1795355"/>
    <lineage>
        <taxon>Bacteria</taxon>
        <taxon>Pseudomonadati</taxon>
        <taxon>Bacteroidota</taxon>
        <taxon>Cytophagia</taxon>
        <taxon>Cytophagales</taxon>
        <taxon>Cyclobacteriaceae</taxon>
        <taxon>Echinicola</taxon>
    </lineage>
</organism>
<evidence type="ECO:0000313" key="1">
    <source>
        <dbReference type="EMBL" id="AWW32433.1"/>
    </source>
</evidence>
<sequence>MDVQDIITEFGAYYINQGQNLSRLVKILNEKSVTENAFTTVVTDDTLYRGGKSTIGRLLQPFQKGWTPIGNVGFTPIAIPQYPFKMDHEEYPDDLEATWLGFLADESLNRSEWPFIRWLVEVHLLPQIKEDYELNEIFSGVYVAPTPGTAGAAGTAMNGIKEIRNTHISDGRITPITIGALETDPQAFVEQIESFSDQINTRYWMQNMELNMSQTLAKRYRRGYRKLYGKDTDFDGVKSSVEDTNIMVVGKPSHEGSDIIWCTPKSNAIRLLKKSQNMNRVRIETAKREVSIFTDFYSGIGFLIPEIVFTNDSELPV</sequence>
<gene>
    <name evidence="1" type="ORF">DN752_21060</name>
</gene>
<reference evidence="1 2" key="1">
    <citation type="submission" date="2018-06" db="EMBL/GenBank/DDBJ databases">
        <title>Echinicola strongylocentroti sp. nov., isolated from a sea urchin Strongylocentrotus intermedius.</title>
        <authorList>
            <person name="Bae S.S."/>
        </authorList>
    </citation>
    <scope>NUCLEOTIDE SEQUENCE [LARGE SCALE GENOMIC DNA]</scope>
    <source>
        <strain evidence="1 2">MEBiC08714</strain>
    </source>
</reference>
<name>A0A2Z4IQ64_9BACT</name>
<protein>
    <recommendedName>
        <fullName evidence="3">Major capsid protein</fullName>
    </recommendedName>
</protein>
<dbReference type="KEGG" id="est:DN752_21060"/>